<evidence type="ECO:0000313" key="2">
    <source>
        <dbReference type="EMBL" id="AWH92961.1"/>
    </source>
</evidence>
<feature type="compositionally biased region" description="Polar residues" evidence="1">
    <location>
        <begin position="226"/>
        <end position="235"/>
    </location>
</feature>
<feature type="compositionally biased region" description="Acidic residues" evidence="1">
    <location>
        <begin position="1"/>
        <end position="12"/>
    </location>
</feature>
<evidence type="ECO:0000313" key="3">
    <source>
        <dbReference type="Proteomes" id="UP000244928"/>
    </source>
</evidence>
<dbReference type="KEGG" id="dlu:A6035_13140"/>
<name>A0A2S1R9P9_9ACTN</name>
<keyword evidence="3" id="KW-1185">Reference proteome</keyword>
<accession>A0A2S1R9P9</accession>
<feature type="compositionally biased region" description="Low complexity" evidence="1">
    <location>
        <begin position="18"/>
        <end position="36"/>
    </location>
</feature>
<dbReference type="EMBL" id="CP015449">
    <property type="protein sequence ID" value="AWH92961.1"/>
    <property type="molecule type" value="Genomic_DNA"/>
</dbReference>
<organism evidence="2 3">
    <name type="scientific">Dietzia lutea</name>
    <dbReference type="NCBI Taxonomy" id="546160"/>
    <lineage>
        <taxon>Bacteria</taxon>
        <taxon>Bacillati</taxon>
        <taxon>Actinomycetota</taxon>
        <taxon>Actinomycetes</taxon>
        <taxon>Mycobacteriales</taxon>
        <taxon>Dietziaceae</taxon>
        <taxon>Dietzia</taxon>
    </lineage>
</organism>
<feature type="compositionally biased region" description="Low complexity" evidence="1">
    <location>
        <begin position="50"/>
        <end position="67"/>
    </location>
</feature>
<protein>
    <submittedName>
        <fullName evidence="2">Uncharacterized protein</fullName>
    </submittedName>
</protein>
<proteinExistence type="predicted"/>
<feature type="region of interest" description="Disordered" evidence="1">
    <location>
        <begin position="200"/>
        <end position="235"/>
    </location>
</feature>
<sequence>MEDVADDESSTDEEGKSTEAAPSPTASPQPTQSSEPLAAEPETVDSEPATSEPATSEPTVPTTVPEGPQNPEAVRVGREFEVVTRDGLELGTARIDDIVRTPGCGAELTLSIRTSAEAGPDRWASIGPGDFAEVRPSGSIRRAGTVTSDCDQSTNSRIAALSASREYEIVIAIALDDSAQQAMLRPDGTAGWMFDLPPLPKVTATTSPSAPATTSSPTTDASEPSVETSVTTAEA</sequence>
<dbReference type="AlphaFoldDB" id="A0A2S1R9P9"/>
<dbReference type="Proteomes" id="UP000244928">
    <property type="component" value="Chromosome"/>
</dbReference>
<feature type="compositionally biased region" description="Low complexity" evidence="1">
    <location>
        <begin position="203"/>
        <end position="225"/>
    </location>
</feature>
<evidence type="ECO:0000256" key="1">
    <source>
        <dbReference type="SAM" id="MobiDB-lite"/>
    </source>
</evidence>
<feature type="region of interest" description="Disordered" evidence="1">
    <location>
        <begin position="1"/>
        <end position="79"/>
    </location>
</feature>
<gene>
    <name evidence="2" type="ORF">A6035_13140</name>
</gene>
<reference evidence="2 3" key="1">
    <citation type="submission" date="2016-04" db="EMBL/GenBank/DDBJ databases">
        <title>Complete genome sequence of Dietzia lutea YIM 80766T, a strain isolated from desert soil in Egypt.</title>
        <authorList>
            <person name="Zhao J."/>
            <person name="Hu B."/>
            <person name="Geng S."/>
            <person name="Nie Y."/>
            <person name="Tang Y."/>
        </authorList>
    </citation>
    <scope>NUCLEOTIDE SEQUENCE [LARGE SCALE GENOMIC DNA]</scope>
    <source>
        <strain evidence="2 3">YIM 80766</strain>
    </source>
</reference>